<dbReference type="PANTHER" id="PTHR11405">
    <property type="entry name" value="CARBAMOYLTRANSFERASE FAMILY MEMBER"/>
    <property type="match status" value="1"/>
</dbReference>
<dbReference type="SMART" id="SM01096">
    <property type="entry name" value="CPSase_L_D3"/>
    <property type="match status" value="1"/>
</dbReference>
<dbReference type="PRINTS" id="PR00098">
    <property type="entry name" value="CPSASE"/>
</dbReference>
<dbReference type="PROSITE" id="PS50975">
    <property type="entry name" value="ATP_GRASP"/>
    <property type="match status" value="1"/>
</dbReference>
<comment type="cofactor">
    <cofactor evidence="1">
        <name>Mn(2+)</name>
        <dbReference type="ChEBI" id="CHEBI:29035"/>
    </cofactor>
</comment>
<dbReference type="InterPro" id="IPR005480">
    <property type="entry name" value="CPSase_lsu_oligo"/>
</dbReference>
<keyword evidence="4" id="KW-0436">Ligase</keyword>
<comment type="cofactor">
    <cofactor evidence="2">
        <name>Mg(2+)</name>
        <dbReference type="ChEBI" id="CHEBI:18420"/>
    </cofactor>
</comment>
<dbReference type="InterPro" id="IPR005479">
    <property type="entry name" value="CPAse_ATP-bd"/>
</dbReference>
<dbReference type="Gene3D" id="3.30.1490.20">
    <property type="entry name" value="ATP-grasp fold, A domain"/>
    <property type="match status" value="1"/>
</dbReference>
<organism evidence="13 14">
    <name type="scientific">Periweissella fabaria</name>
    <dbReference type="NCBI Taxonomy" id="546157"/>
    <lineage>
        <taxon>Bacteria</taxon>
        <taxon>Bacillati</taxon>
        <taxon>Bacillota</taxon>
        <taxon>Bacilli</taxon>
        <taxon>Lactobacillales</taxon>
        <taxon>Lactobacillaceae</taxon>
        <taxon>Periweissella</taxon>
    </lineage>
</organism>
<comment type="caution">
    <text evidence="13">The sequence shown here is derived from an EMBL/GenBank/DDBJ whole genome shotgun (WGS) entry which is preliminary data.</text>
</comment>
<evidence type="ECO:0000256" key="11">
    <source>
        <dbReference type="PROSITE-ProRule" id="PRU00409"/>
    </source>
</evidence>
<dbReference type="InterPro" id="IPR013815">
    <property type="entry name" value="ATP_grasp_subdomain_1"/>
</dbReference>
<keyword evidence="14" id="KW-1185">Reference proteome</keyword>
<evidence type="ECO:0000259" key="12">
    <source>
        <dbReference type="PROSITE" id="PS50975"/>
    </source>
</evidence>
<keyword evidence="7 11" id="KW-0067">ATP-binding</keyword>
<accession>A0ABM8Z3E7</accession>
<evidence type="ECO:0000256" key="8">
    <source>
        <dbReference type="ARBA" id="ARBA00023211"/>
    </source>
</evidence>
<dbReference type="Pfam" id="PF25596">
    <property type="entry name" value="CPSase_L_D1"/>
    <property type="match status" value="2"/>
</dbReference>
<dbReference type="InterPro" id="IPR058047">
    <property type="entry name" value="CPSase_preATP-grasp"/>
</dbReference>
<evidence type="ECO:0000256" key="9">
    <source>
        <dbReference type="ARBA" id="ARBA00044063"/>
    </source>
</evidence>
<reference evidence="13 14" key="1">
    <citation type="submission" date="2021-11" db="EMBL/GenBank/DDBJ databases">
        <authorList>
            <person name="Depoorter E."/>
        </authorList>
    </citation>
    <scope>NUCLEOTIDE SEQUENCE [LARGE SCALE GENOMIC DNA]</scope>
    <source>
        <strain evidence="13 14">LMG 24289</strain>
    </source>
</reference>
<dbReference type="InterPro" id="IPR036897">
    <property type="entry name" value="CarbamoylP_synth_lsu_oligo_sf"/>
</dbReference>
<dbReference type="InterPro" id="IPR016185">
    <property type="entry name" value="PreATP-grasp_dom_sf"/>
</dbReference>
<dbReference type="InterPro" id="IPR005483">
    <property type="entry name" value="CPSase_dom"/>
</dbReference>
<dbReference type="SUPFAM" id="SSF48108">
    <property type="entry name" value="Carbamoyl phosphate synthetase, large subunit connection domain"/>
    <property type="match status" value="1"/>
</dbReference>
<dbReference type="Proteomes" id="UP000789707">
    <property type="component" value="Unassembled WGS sequence"/>
</dbReference>
<dbReference type="EMBL" id="CAKKNS010000001">
    <property type="protein sequence ID" value="CAH0415769.1"/>
    <property type="molecule type" value="Genomic_DNA"/>
</dbReference>
<evidence type="ECO:0000313" key="14">
    <source>
        <dbReference type="Proteomes" id="UP000789707"/>
    </source>
</evidence>
<keyword evidence="6 11" id="KW-0547">Nucleotide-binding</keyword>
<dbReference type="PANTHER" id="PTHR11405:SF53">
    <property type="entry name" value="CARBAMOYL-PHOSPHATE SYNTHASE [AMMONIA], MITOCHONDRIAL"/>
    <property type="match status" value="1"/>
</dbReference>
<dbReference type="Pfam" id="PF02787">
    <property type="entry name" value="CPSase_L_D3"/>
    <property type="match status" value="1"/>
</dbReference>
<comment type="catalytic activity">
    <reaction evidence="10">
        <text>hydrogencarbonate + NH4(+) + 2 ATP = carbamoyl phosphate + 2 ADP + phosphate + 2 H(+)</text>
        <dbReference type="Rhea" id="RHEA:18029"/>
        <dbReference type="ChEBI" id="CHEBI:15378"/>
        <dbReference type="ChEBI" id="CHEBI:17544"/>
        <dbReference type="ChEBI" id="CHEBI:28938"/>
        <dbReference type="ChEBI" id="CHEBI:30616"/>
        <dbReference type="ChEBI" id="CHEBI:43474"/>
        <dbReference type="ChEBI" id="CHEBI:58228"/>
        <dbReference type="ChEBI" id="CHEBI:456216"/>
        <dbReference type="EC" id="6.3.4.16"/>
    </reaction>
</comment>
<evidence type="ECO:0000256" key="1">
    <source>
        <dbReference type="ARBA" id="ARBA00001936"/>
    </source>
</evidence>
<dbReference type="EC" id="6.3.4.16" evidence="9"/>
<evidence type="ECO:0000256" key="4">
    <source>
        <dbReference type="ARBA" id="ARBA00022598"/>
    </source>
</evidence>
<evidence type="ECO:0000256" key="2">
    <source>
        <dbReference type="ARBA" id="ARBA00001946"/>
    </source>
</evidence>
<dbReference type="Gene3D" id="1.10.1030.10">
    <property type="entry name" value="Carbamoyl-phosphate synthetase, large subunit oligomerisation domain"/>
    <property type="match status" value="1"/>
</dbReference>
<evidence type="ECO:0000256" key="10">
    <source>
        <dbReference type="ARBA" id="ARBA00047359"/>
    </source>
</evidence>
<keyword evidence="5" id="KW-0677">Repeat</keyword>
<proteinExistence type="inferred from homology"/>
<keyword evidence="8" id="KW-0464">Manganese</keyword>
<dbReference type="RefSeq" id="WP_230095852.1">
    <property type="nucleotide sequence ID" value="NZ_CAKKNS010000001.1"/>
</dbReference>
<dbReference type="InterPro" id="IPR011761">
    <property type="entry name" value="ATP-grasp"/>
</dbReference>
<name>A0ABM8Z3E7_9LACO</name>
<evidence type="ECO:0000256" key="3">
    <source>
        <dbReference type="ARBA" id="ARBA00009799"/>
    </source>
</evidence>
<dbReference type="SUPFAM" id="SSF52440">
    <property type="entry name" value="PreATP-grasp domain"/>
    <property type="match status" value="2"/>
</dbReference>
<gene>
    <name evidence="13" type="primary">carB_1</name>
    <name evidence="13" type="ORF">WFA24289_00066</name>
</gene>
<evidence type="ECO:0000256" key="6">
    <source>
        <dbReference type="ARBA" id="ARBA00022741"/>
    </source>
</evidence>
<dbReference type="Gene3D" id="3.40.50.20">
    <property type="match status" value="2"/>
</dbReference>
<comment type="similarity">
    <text evidence="3">Belongs to the CarB family.</text>
</comment>
<evidence type="ECO:0000256" key="5">
    <source>
        <dbReference type="ARBA" id="ARBA00022737"/>
    </source>
</evidence>
<dbReference type="SUPFAM" id="SSF56059">
    <property type="entry name" value="Glutathione synthetase ATP-binding domain-like"/>
    <property type="match status" value="1"/>
</dbReference>
<dbReference type="Pfam" id="PF02786">
    <property type="entry name" value="CPSase_L_D2"/>
    <property type="match status" value="1"/>
</dbReference>
<dbReference type="Gene3D" id="3.30.470.20">
    <property type="entry name" value="ATP-grasp fold, B domain"/>
    <property type="match status" value="1"/>
</dbReference>
<protein>
    <recommendedName>
        <fullName evidence="9">carbamoyl-phosphate synthase (ammonia)</fullName>
        <ecNumber evidence="9">6.3.4.16</ecNumber>
    </recommendedName>
</protein>
<evidence type="ECO:0000256" key="7">
    <source>
        <dbReference type="ARBA" id="ARBA00022840"/>
    </source>
</evidence>
<evidence type="ECO:0000313" key="13">
    <source>
        <dbReference type="EMBL" id="CAH0415769.1"/>
    </source>
</evidence>
<feature type="domain" description="ATP-grasp" evidence="12">
    <location>
        <begin position="129"/>
        <end position="323"/>
    </location>
</feature>
<sequence>MAKKALKKVLLIGGGANDFGRESELDVATHQVMHTFADLGIATILIDDNPYSLSLEDSHATTYIQPITVENVRNIIEFEQPDAVYPAVGGTTAFQVLGDLFAQFDYPNLEILGMSLDTVNMVNNPALLAKRLRQIGEPVISSQVVNSVEAAFDIAREIGFPVNIKPMAPKFEASRHTAEDSETLDLVLKIALKQSRIKQVVISQGINGLREVGVQVMRDHHDVNMLIGAVEDMDPVGIHAADSILVTPVQTLSDREFQRLRMAAFRIMRGLDIVGTAHIQFALDPRTDRYYIIKVSPYFDSTSTLVSRSTGYPLAIVAAHVCVNINLTRIVLPNNFAKKMAIIEPVMDRIVVKFPVFAFGEIENAGIKVNRRLNTMQKSAGSTIGIGRSIEEALEKAIRAAHFSNRVFSPDLMSALPENDLIQQLIHPRDNRILLLIEALRRGYTIDELAELTKIDEYYFYKLQNIMELERAVKRNPGDLALLQDAKYYGLSDGLIAKLWNQDFDDVRQLAKNNDLQPTFKAIEPSAGEFPEDVTVYYSTFEQENESERLGDKSVLVVGTGAFRLGDGASGSYVTSTILDEIRANGFQSIIINNNPNDLTLMIQFADKQYIEPLEISDIMNVVELEQPAFVLVPGNRIKLIAALRERNVHVCVIPKDKYTAPGPQHDEREFAINYYFDGTDVHPITITEHVTGKLMFDKNVYTQIYQQKIPKLQLRDTSPGLYQLITNQLPLSTDLGEYQLRPVPFGQIAFLNKVTGINWIRLMIRNILGCQTDADKVLLARLPDVNFKHQVAEMVSNNTDFFQHLQPAGELDSTQFEMGVAMHLIK</sequence>